<evidence type="ECO:0000256" key="2">
    <source>
        <dbReference type="ARBA" id="ARBA00003906"/>
    </source>
</evidence>
<dbReference type="Gene3D" id="3.40.50.920">
    <property type="match status" value="1"/>
</dbReference>
<dbReference type="GO" id="GO:0016624">
    <property type="term" value="F:oxidoreductase activity, acting on the aldehyde or oxo group of donors, disulfide as acceptor"/>
    <property type="evidence" value="ECO:0007669"/>
    <property type="project" value="InterPro"/>
</dbReference>
<evidence type="ECO:0000256" key="6">
    <source>
        <dbReference type="ARBA" id="ARBA00023052"/>
    </source>
</evidence>
<accession>A0A090FL63</accession>
<dbReference type="Pfam" id="PF00676">
    <property type="entry name" value="E1_dh"/>
    <property type="match status" value="2"/>
</dbReference>
<dbReference type="Proteomes" id="UP000045285">
    <property type="component" value="Unassembled WGS sequence"/>
</dbReference>
<gene>
    <name evidence="9" type="ORF">MPL3356_300079</name>
</gene>
<feature type="domain" description="Transketolase-like pyrimidine-binding" evidence="8">
    <location>
        <begin position="402"/>
        <end position="577"/>
    </location>
</feature>
<comment type="function">
    <text evidence="2">E1 component of the 2-oxoglutarate dehydrogenase (OGDH) complex which catalyzes the decarboxylation of 2-oxoglutarate, the first step in the conversion of 2-oxoglutarate to succinyl-CoA and CO(2).</text>
</comment>
<dbReference type="CDD" id="cd02000">
    <property type="entry name" value="TPP_E1_PDC_ADC_BCADC"/>
    <property type="match status" value="1"/>
</dbReference>
<dbReference type="InterPro" id="IPR009014">
    <property type="entry name" value="Transketo_C/PFOR_II"/>
</dbReference>
<evidence type="ECO:0000256" key="5">
    <source>
        <dbReference type="ARBA" id="ARBA00023002"/>
    </source>
</evidence>
<dbReference type="SMART" id="SM00861">
    <property type="entry name" value="Transket_pyr"/>
    <property type="match status" value="1"/>
</dbReference>
<evidence type="ECO:0000259" key="8">
    <source>
        <dbReference type="SMART" id="SM00861"/>
    </source>
</evidence>
<dbReference type="Gene3D" id="3.40.50.970">
    <property type="match status" value="2"/>
</dbReference>
<sequence>MAQKHELKPSAPWYRIEADESDWSALPARELVRLYAQMKLIRRFEEKILDLEKAGLIHGPAHASIGQEAAAVGAVSMLRANDQINGTHRAHHQVLTKLVNAQTEPDFDILSQDFTPRMDDAVYRFMAEIMGLSPGYCEGRGGSMHMRHAASGVAGTSAIVGGNIPHAVGYALADNVLGRDGISVAFFGDGASLQGAAYESMNIAAAYKLPVIFFVENNLYAVSTHIEDVTAEPRIASRGPMLGFTGIECDGMDVVAVHQAMSDAIETIRAGRGPVVIEAKCYRYHHQSGSKTGSEFGYRSSEEEQEWLKRDPLRLAETRLGKLGILDSTALALIDERVSATVQSAAARLTETAPGSNQLRIQANLWPSAQSVDIGILAPPAEAEGLKYREIEDFAPDELVKTRFVTAAGEALGAAMAADPTIIVLGEDVHRLRGGVSGFTRSALEQFPGRVLAMPIAENGFTGVALGAALRGLRPVVEIMFGDFCFVAADQIGNGIAKVRHMFGDGFPVPLVMRVRVSPHTGYGSQHSSDPAALFRLFPGWHVVEPTTAFDYVGLLNTALRTNDPVAIIEHVEFYQRESLVPRDERDFCIPFGKAKIVRPGSACTVLATSVMVPAALKVAEETGIDAEIIDMRSVGQLTTDWPLVLSSIARTNRVVIVEQVASGLSLGRHWIAEIQARAFDDLDHEILHVTGSLSAPVVSAVLNKAALGSSEKLRQALELITGSA</sequence>
<dbReference type="EMBL" id="CCMZ01000024">
    <property type="protein sequence ID" value="CDX19691.1"/>
    <property type="molecule type" value="Genomic_DNA"/>
</dbReference>
<name>A0A090FL63_MESPL</name>
<dbReference type="Pfam" id="PF02779">
    <property type="entry name" value="Transket_pyr"/>
    <property type="match status" value="1"/>
</dbReference>
<dbReference type="AlphaFoldDB" id="A0A090FL63"/>
<keyword evidence="6" id="KW-0786">Thiamine pyrophosphate</keyword>
<keyword evidence="5" id="KW-0560">Oxidoreductase</keyword>
<evidence type="ECO:0000256" key="4">
    <source>
        <dbReference type="ARBA" id="ARBA00013321"/>
    </source>
</evidence>
<dbReference type="PANTHER" id="PTHR43257">
    <property type="entry name" value="PYRUVATE DEHYDROGENASE E1 COMPONENT BETA SUBUNIT"/>
    <property type="match status" value="1"/>
</dbReference>
<dbReference type="CDD" id="cd07036">
    <property type="entry name" value="TPP_PYR_E1-PDHc-beta_like"/>
    <property type="match status" value="1"/>
</dbReference>
<dbReference type="InterPro" id="IPR029061">
    <property type="entry name" value="THDP-binding"/>
</dbReference>
<dbReference type="InterPro" id="IPR033248">
    <property type="entry name" value="Transketolase_C"/>
</dbReference>
<organism evidence="9 10">
    <name type="scientific">Mesorhizobium plurifarium</name>
    <dbReference type="NCBI Taxonomy" id="69974"/>
    <lineage>
        <taxon>Bacteria</taxon>
        <taxon>Pseudomonadati</taxon>
        <taxon>Pseudomonadota</taxon>
        <taxon>Alphaproteobacteria</taxon>
        <taxon>Hyphomicrobiales</taxon>
        <taxon>Phyllobacteriaceae</taxon>
        <taxon>Mesorhizobium</taxon>
    </lineage>
</organism>
<proteinExistence type="predicted"/>
<reference evidence="10" key="1">
    <citation type="submission" date="2014-08" db="EMBL/GenBank/DDBJ databases">
        <authorList>
            <person name="Moulin L."/>
        </authorList>
    </citation>
    <scope>NUCLEOTIDE SEQUENCE [LARGE SCALE GENOMIC DNA]</scope>
</reference>
<dbReference type="SUPFAM" id="SSF52922">
    <property type="entry name" value="TK C-terminal domain-like"/>
    <property type="match status" value="1"/>
</dbReference>
<evidence type="ECO:0000313" key="9">
    <source>
        <dbReference type="EMBL" id="CDX19691.1"/>
    </source>
</evidence>
<dbReference type="InterPro" id="IPR005475">
    <property type="entry name" value="Transketolase-like_Pyr-bd"/>
</dbReference>
<dbReference type="Pfam" id="PF02780">
    <property type="entry name" value="Transketolase_C"/>
    <property type="match status" value="1"/>
</dbReference>
<evidence type="ECO:0000313" key="10">
    <source>
        <dbReference type="Proteomes" id="UP000045285"/>
    </source>
</evidence>
<dbReference type="SUPFAM" id="SSF52518">
    <property type="entry name" value="Thiamin diphosphate-binding fold (THDP-binding)"/>
    <property type="match status" value="2"/>
</dbReference>
<comment type="cofactor">
    <cofactor evidence="1">
        <name>thiamine diphosphate</name>
        <dbReference type="ChEBI" id="CHEBI:58937"/>
    </cofactor>
</comment>
<keyword evidence="10" id="KW-1185">Reference proteome</keyword>
<evidence type="ECO:0000256" key="1">
    <source>
        <dbReference type="ARBA" id="ARBA00001964"/>
    </source>
</evidence>
<dbReference type="PANTHER" id="PTHR43257:SF2">
    <property type="entry name" value="PYRUVATE DEHYDROGENASE E1 COMPONENT SUBUNIT BETA"/>
    <property type="match status" value="1"/>
</dbReference>
<comment type="subunit">
    <text evidence="3">Homodimer. Part of the 2-oxoglutarate dehydrogenase (OGDH) complex composed of E1 (2-oxoglutarate dehydrogenase), E2 (dihydrolipoamide succinyltransferase) and E3 (dihydrolipoamide dehydrogenase); the complex contains multiple copies of the three enzymatic components (E1, E2 and E3).</text>
</comment>
<dbReference type="InterPro" id="IPR001017">
    <property type="entry name" value="DH_E1"/>
</dbReference>
<evidence type="ECO:0000256" key="3">
    <source>
        <dbReference type="ARBA" id="ARBA00011301"/>
    </source>
</evidence>
<dbReference type="STRING" id="69974.MPLDJ20_70172"/>
<protein>
    <recommendedName>
        <fullName evidence="4">2-oxoglutarate dehydrogenase E1 component</fullName>
    </recommendedName>
    <alternativeName>
        <fullName evidence="7">Alpha-ketoglutarate dehydrogenase</fullName>
    </alternativeName>
</protein>
<evidence type="ECO:0000256" key="7">
    <source>
        <dbReference type="ARBA" id="ARBA00030680"/>
    </source>
</evidence>